<reference evidence="2 3" key="1">
    <citation type="submission" date="2019-10" db="EMBL/GenBank/DDBJ databases">
        <title>Draft whole-genome sequence of the purple nonsulfur photosynthetic bacterium Roseospira navarrensis DSM 15114.</title>
        <authorList>
            <person name="Kyndt J.A."/>
            <person name="Meyer T.E."/>
        </authorList>
    </citation>
    <scope>NUCLEOTIDE SEQUENCE [LARGE SCALE GENOMIC DNA]</scope>
    <source>
        <strain evidence="2 3">DSM 15114</strain>
    </source>
</reference>
<feature type="region of interest" description="Disordered" evidence="1">
    <location>
        <begin position="1"/>
        <end position="31"/>
    </location>
</feature>
<protein>
    <submittedName>
        <fullName evidence="2">DUF2635 domain-containing protein</fullName>
    </submittedName>
</protein>
<dbReference type="InterPro" id="IPR024400">
    <property type="entry name" value="DUF2635"/>
</dbReference>
<dbReference type="Pfam" id="PF10948">
    <property type="entry name" value="DUF2635"/>
    <property type="match status" value="1"/>
</dbReference>
<evidence type="ECO:0000313" key="3">
    <source>
        <dbReference type="Proteomes" id="UP000434582"/>
    </source>
</evidence>
<dbReference type="RefSeq" id="WP_153343674.1">
    <property type="nucleotide sequence ID" value="NZ_WIVE01000027.1"/>
</dbReference>
<keyword evidence="3" id="KW-1185">Reference proteome</keyword>
<dbReference type="EMBL" id="WIVE01000027">
    <property type="protein sequence ID" value="MQX36819.1"/>
    <property type="molecule type" value="Genomic_DNA"/>
</dbReference>
<dbReference type="Proteomes" id="UP000434582">
    <property type="component" value="Unassembled WGS sequence"/>
</dbReference>
<gene>
    <name evidence="2" type="ORF">GHC57_09860</name>
</gene>
<sequence length="65" mass="7173">MPETRTLKPARPGLLVRMPPPAPGAPPGRLPDEGLAVTWSIFWQRRLSAGDVVEVRPTKTRTKES</sequence>
<comment type="caution">
    <text evidence="2">The sequence shown here is derived from an EMBL/GenBank/DDBJ whole genome shotgun (WGS) entry which is preliminary data.</text>
</comment>
<proteinExistence type="predicted"/>
<accession>A0A7X2D310</accession>
<evidence type="ECO:0000313" key="2">
    <source>
        <dbReference type="EMBL" id="MQX36819.1"/>
    </source>
</evidence>
<dbReference type="OrthoDB" id="5460329at2"/>
<feature type="compositionally biased region" description="Pro residues" evidence="1">
    <location>
        <begin position="18"/>
        <end position="29"/>
    </location>
</feature>
<name>A0A7X2D310_9PROT</name>
<evidence type="ECO:0000256" key="1">
    <source>
        <dbReference type="SAM" id="MobiDB-lite"/>
    </source>
</evidence>
<organism evidence="2 3">
    <name type="scientific">Roseospira navarrensis</name>
    <dbReference type="NCBI Taxonomy" id="140058"/>
    <lineage>
        <taxon>Bacteria</taxon>
        <taxon>Pseudomonadati</taxon>
        <taxon>Pseudomonadota</taxon>
        <taxon>Alphaproteobacteria</taxon>
        <taxon>Rhodospirillales</taxon>
        <taxon>Rhodospirillaceae</taxon>
        <taxon>Roseospira</taxon>
    </lineage>
</organism>
<dbReference type="AlphaFoldDB" id="A0A7X2D310"/>